<dbReference type="UniPathway" id="UPA00139">
    <property type="reaction ID" value="UER00341"/>
</dbReference>
<keyword evidence="4 12" id="KW-0479">Metal-binding</keyword>
<evidence type="ECO:0000256" key="5">
    <source>
        <dbReference type="ARBA" id="ARBA00022801"/>
    </source>
</evidence>
<comment type="catalytic activity">
    <reaction evidence="13">
        <text>4-fumarylacetoacetate + H2O = acetoacetate + fumarate + H(+)</text>
        <dbReference type="Rhea" id="RHEA:10244"/>
        <dbReference type="ChEBI" id="CHEBI:13705"/>
        <dbReference type="ChEBI" id="CHEBI:15377"/>
        <dbReference type="ChEBI" id="CHEBI:15378"/>
        <dbReference type="ChEBI" id="CHEBI:18034"/>
        <dbReference type="ChEBI" id="CHEBI:29806"/>
        <dbReference type="EC" id="3.7.1.2"/>
    </reaction>
</comment>
<dbReference type="SUPFAM" id="SSF63433">
    <property type="entry name" value="Fumarylacetoacetate hydrolase, FAH, N-terminal domain"/>
    <property type="match status" value="1"/>
</dbReference>
<evidence type="ECO:0000256" key="3">
    <source>
        <dbReference type="ARBA" id="ARBA00012094"/>
    </source>
</evidence>
<organism evidence="16">
    <name type="scientific">Fusarium oxysporum f. sp. pisi HDV247</name>
    <dbReference type="NCBI Taxonomy" id="1080344"/>
    <lineage>
        <taxon>Eukaryota</taxon>
        <taxon>Fungi</taxon>
        <taxon>Dikarya</taxon>
        <taxon>Ascomycota</taxon>
        <taxon>Pezizomycotina</taxon>
        <taxon>Sordariomycetes</taxon>
        <taxon>Hypocreomycetidae</taxon>
        <taxon>Hypocreales</taxon>
        <taxon>Nectriaceae</taxon>
        <taxon>Fusarium</taxon>
        <taxon>Fusarium oxysporum species complex</taxon>
    </lineage>
</organism>
<gene>
    <name evidence="16" type="ORF">FOVG_15956</name>
</gene>
<dbReference type="InterPro" id="IPR011234">
    <property type="entry name" value="Fumarylacetoacetase-like_C"/>
</dbReference>
<evidence type="ECO:0000259" key="15">
    <source>
        <dbReference type="Pfam" id="PF09298"/>
    </source>
</evidence>
<feature type="binding site" evidence="12">
    <location>
        <position position="321"/>
    </location>
    <ligand>
        <name>Mg(2+)</name>
        <dbReference type="ChEBI" id="CHEBI:18420"/>
    </ligand>
</feature>
<dbReference type="GO" id="GO:1902000">
    <property type="term" value="P:homogentisate catabolic process"/>
    <property type="evidence" value="ECO:0007669"/>
    <property type="project" value="TreeGrafter"/>
</dbReference>
<keyword evidence="7 12" id="KW-0460">Magnesium</keyword>
<dbReference type="GO" id="GO:0046872">
    <property type="term" value="F:metal ion binding"/>
    <property type="evidence" value="ECO:0007669"/>
    <property type="project" value="UniProtKB-UniRule"/>
</dbReference>
<feature type="binding site" evidence="12">
    <location>
        <position position="189"/>
    </location>
    <ligand>
        <name>Ca(2+)</name>
        <dbReference type="ChEBI" id="CHEBI:29108"/>
    </ligand>
</feature>
<proteinExistence type="inferred from homology"/>
<dbReference type="EMBL" id="JH650991">
    <property type="protein sequence ID" value="EXA32807.1"/>
    <property type="molecule type" value="Genomic_DNA"/>
</dbReference>
<feature type="binding site" evidence="12">
    <location>
        <position position="317"/>
    </location>
    <ligand>
        <name>Mg(2+)</name>
        <dbReference type="ChEBI" id="CHEBI:18420"/>
    </ligand>
</feature>
<evidence type="ECO:0000256" key="2">
    <source>
        <dbReference type="ARBA" id="ARBA00010211"/>
    </source>
</evidence>
<reference evidence="16" key="2">
    <citation type="submission" date="2012-05" db="EMBL/GenBank/DDBJ databases">
        <title>Annotation of the Genome Sequence of Fusarium oxysporum HDV247.</title>
        <authorList>
            <consortium name="The Broad Institute Genomics Platform"/>
            <person name="Ma L.-J."/>
            <person name="Corby-Kistler H."/>
            <person name="Broz K."/>
            <person name="Gale L.R."/>
            <person name="Jonkers W."/>
            <person name="O'Donnell K."/>
            <person name="Ploetz R."/>
            <person name="Steinberg C."/>
            <person name="Schwartz D.C."/>
            <person name="VanEtten H."/>
            <person name="Zhou S."/>
            <person name="Young S.K."/>
            <person name="Zeng Q."/>
            <person name="Gargeya S."/>
            <person name="Fitzgerald M."/>
            <person name="Abouelleil A."/>
            <person name="Alvarado L."/>
            <person name="Chapman S.B."/>
            <person name="Gainer-Dewar J."/>
            <person name="Goldberg J."/>
            <person name="Griggs A."/>
            <person name="Gujja S."/>
            <person name="Hansen M."/>
            <person name="Howarth C."/>
            <person name="Imamovic A."/>
            <person name="Ireland A."/>
            <person name="Larimer J."/>
            <person name="McCowan C."/>
            <person name="Murphy C."/>
            <person name="Pearson M."/>
            <person name="Poon T.W."/>
            <person name="Priest M."/>
            <person name="Roberts A."/>
            <person name="Saif S."/>
            <person name="Shea T."/>
            <person name="Sykes S."/>
            <person name="Wortman J."/>
            <person name="Nusbaum C."/>
            <person name="Birren B."/>
        </authorList>
    </citation>
    <scope>NUCLEOTIDE SEQUENCE</scope>
    <source>
        <strain evidence="16">HDV247</strain>
    </source>
</reference>
<dbReference type="GO" id="GO:0006559">
    <property type="term" value="P:L-phenylalanine catabolic process"/>
    <property type="evidence" value="ECO:0007669"/>
    <property type="project" value="UniProtKB-UniRule"/>
</dbReference>
<feature type="binding site" evidence="11">
    <location>
        <position position="304"/>
    </location>
    <ligand>
        <name>substrate</name>
    </ligand>
</feature>
<evidence type="ECO:0000256" key="8">
    <source>
        <dbReference type="ARBA" id="ARBA00022878"/>
    </source>
</evidence>
<keyword evidence="6 12" id="KW-0106">Calcium</keyword>
<dbReference type="Proteomes" id="UP000030751">
    <property type="component" value="Unassembled WGS sequence"/>
</dbReference>
<keyword evidence="5 13" id="KW-0378">Hydrolase</keyword>
<dbReference type="Gene3D" id="2.30.30.230">
    <property type="entry name" value="Fumarylacetoacetase, N-terminal domain"/>
    <property type="match status" value="1"/>
</dbReference>
<evidence type="ECO:0000256" key="7">
    <source>
        <dbReference type="ARBA" id="ARBA00022842"/>
    </source>
</evidence>
<reference evidence="16" key="1">
    <citation type="submission" date="2011-10" db="EMBL/GenBank/DDBJ databases">
        <title>The Genome Sequence of Fusarium oxysporum HDV247.</title>
        <authorList>
            <consortium name="The Broad Institute Genome Sequencing Platform"/>
            <person name="Ma L.-J."/>
            <person name="Gale L.R."/>
            <person name="Schwartz D.C."/>
            <person name="Zhou S."/>
            <person name="Corby-Kistler H."/>
            <person name="Young S.K."/>
            <person name="Zeng Q."/>
            <person name="Gargeya S."/>
            <person name="Fitzgerald M."/>
            <person name="Haas B."/>
            <person name="Abouelleil A."/>
            <person name="Alvarado L."/>
            <person name="Arachchi H.M."/>
            <person name="Berlin A."/>
            <person name="Brown A."/>
            <person name="Chapman S.B."/>
            <person name="Chen Z."/>
            <person name="Dunbar C."/>
            <person name="Freedman E."/>
            <person name="Gearin G."/>
            <person name="Goldberg J."/>
            <person name="Griggs A."/>
            <person name="Gujja S."/>
            <person name="Heiman D."/>
            <person name="Howarth C."/>
            <person name="Larson L."/>
            <person name="Lui A."/>
            <person name="MacDonald P.J.P."/>
            <person name="Montmayeur A."/>
            <person name="Murphy C."/>
            <person name="Neiman D."/>
            <person name="Pearson M."/>
            <person name="Priest M."/>
            <person name="Roberts A."/>
            <person name="Saif S."/>
            <person name="Shea T."/>
            <person name="Shenoy N."/>
            <person name="Sisk P."/>
            <person name="Stolte C."/>
            <person name="Sykes S."/>
            <person name="Wortman J."/>
            <person name="Nusbaum C."/>
            <person name="Birren B."/>
        </authorList>
    </citation>
    <scope>NUCLEOTIDE SEQUENCE [LARGE SCALE GENOMIC DNA]</scope>
    <source>
        <strain evidence="16">HDV247</strain>
    </source>
</reference>
<dbReference type="PANTHER" id="PTHR43069:SF2">
    <property type="entry name" value="FUMARYLACETOACETASE"/>
    <property type="match status" value="1"/>
</dbReference>
<dbReference type="OrthoDB" id="9971669at2759"/>
<feature type="binding site" evidence="11">
    <location>
        <position position="205"/>
    </location>
    <ligand>
        <name>substrate</name>
    </ligand>
</feature>
<name>W9NS63_FUSOX</name>
<comment type="pathway">
    <text evidence="1 13">Amino-acid degradation; L-phenylalanine degradation; acetoacetate and fumarate from L-phenylalanine: step 6/6.</text>
</comment>
<evidence type="ECO:0000256" key="12">
    <source>
        <dbReference type="PIRSR" id="PIRSR605959-3"/>
    </source>
</evidence>
<evidence type="ECO:0000256" key="11">
    <source>
        <dbReference type="PIRSR" id="PIRSR605959-2"/>
    </source>
</evidence>
<dbReference type="AlphaFoldDB" id="W9NS63"/>
<dbReference type="EC" id="3.7.1.2" evidence="3 13"/>
<feature type="binding site" evidence="11">
    <location>
        <position position="191"/>
    </location>
    <ligand>
        <name>substrate</name>
    </ligand>
</feature>
<dbReference type="Gene3D" id="3.90.850.10">
    <property type="entry name" value="Fumarylacetoacetase-like, C-terminal domain"/>
    <property type="match status" value="1"/>
</dbReference>
<evidence type="ECO:0000256" key="9">
    <source>
        <dbReference type="ARBA" id="ARBA00023232"/>
    </source>
</evidence>
<dbReference type="PANTHER" id="PTHR43069">
    <property type="entry name" value="FUMARYLACETOACETASE"/>
    <property type="match status" value="1"/>
</dbReference>
<dbReference type="NCBIfam" id="TIGR01266">
    <property type="entry name" value="fum_ac_acetase"/>
    <property type="match status" value="1"/>
</dbReference>
<dbReference type="Pfam" id="PF09298">
    <property type="entry name" value="FAA_hydrolase_N"/>
    <property type="match status" value="1"/>
</dbReference>
<evidence type="ECO:0000256" key="13">
    <source>
        <dbReference type="RuleBase" id="RU366008"/>
    </source>
</evidence>
<dbReference type="InterPro" id="IPR015377">
    <property type="entry name" value="Fumarylacetoacetase_N"/>
</dbReference>
<feature type="binding site" evidence="12">
    <location>
        <position position="265"/>
    </location>
    <ligand>
        <name>Ca(2+)</name>
        <dbReference type="ChEBI" id="CHEBI:29108"/>
    </ligand>
</feature>
<evidence type="ECO:0000256" key="4">
    <source>
        <dbReference type="ARBA" id="ARBA00022723"/>
    </source>
</evidence>
<feature type="binding site" evidence="12">
    <location>
        <position position="263"/>
    </location>
    <ligand>
        <name>Ca(2+)</name>
        <dbReference type="ChEBI" id="CHEBI:29108"/>
    </ligand>
</feature>
<feature type="domain" description="Fumarylacetoacetase-like C-terminal" evidence="14">
    <location>
        <begin position="192"/>
        <end position="477"/>
    </location>
</feature>
<evidence type="ECO:0000256" key="1">
    <source>
        <dbReference type="ARBA" id="ARBA00004782"/>
    </source>
</evidence>
<dbReference type="SUPFAM" id="SSF56529">
    <property type="entry name" value="FAH"/>
    <property type="match status" value="1"/>
</dbReference>
<evidence type="ECO:0000313" key="16">
    <source>
        <dbReference type="EMBL" id="EXA32807.1"/>
    </source>
</evidence>
<keyword evidence="9 13" id="KW-0585">Phenylalanine catabolism</keyword>
<accession>W9NS63</accession>
<feature type="binding site" evidence="11">
    <location>
        <position position="308"/>
    </location>
    <ligand>
        <name>substrate</name>
    </ligand>
</feature>
<feature type="active site" description="Proton acceptor" evidence="10">
    <location>
        <position position="196"/>
    </location>
</feature>
<evidence type="ECO:0000256" key="10">
    <source>
        <dbReference type="PIRSR" id="PIRSR605959-1"/>
    </source>
</evidence>
<feature type="binding site" evidence="12">
    <location>
        <position position="297"/>
    </location>
    <ligand>
        <name>Mg(2+)</name>
        <dbReference type="ChEBI" id="CHEBI:18420"/>
    </ligand>
</feature>
<comment type="cofactor">
    <cofactor evidence="13">
        <name>Mg(2+)</name>
        <dbReference type="ChEBI" id="CHEBI:18420"/>
    </cofactor>
    <cofactor evidence="13">
        <name>Ca(2+)</name>
        <dbReference type="ChEBI" id="CHEBI:29108"/>
    </cofactor>
</comment>
<protein>
    <recommendedName>
        <fullName evidence="3 13">Fumarylacetoacetase</fullName>
        <ecNumber evidence="3 13">3.7.1.2</ecNumber>
    </recommendedName>
    <alternativeName>
        <fullName evidence="13">Fumarylacetoacetate hydrolase</fullName>
    </alternativeName>
</protein>
<feature type="domain" description="Fumarylacetoacetase N-terminal" evidence="15">
    <location>
        <begin position="71"/>
        <end position="181"/>
    </location>
</feature>
<feature type="binding site" evidence="12">
    <location>
        <position position="297"/>
    </location>
    <ligand>
        <name>Ca(2+)</name>
        <dbReference type="ChEBI" id="CHEBI:29108"/>
    </ligand>
</feature>
<keyword evidence="8 13" id="KW-0828">Tyrosine catabolism</keyword>
<evidence type="ECO:0000256" key="6">
    <source>
        <dbReference type="ARBA" id="ARBA00022837"/>
    </source>
</evidence>
<evidence type="ECO:0000259" key="14">
    <source>
        <dbReference type="Pfam" id="PF01557"/>
    </source>
</evidence>
<feature type="binding site" evidence="11">
    <location>
        <position position="414"/>
    </location>
    <ligand>
        <name>substrate</name>
    </ligand>
</feature>
<sequence length="484" mass="53318">MVHHDINTTLQRDIMISNRGSFICRGFKRPVLPLRIFRCQIVVSFSTSSLSKSFKMASWLTIPSKSHFSLANIPFGIISTSAEPTHRPAIAIGQHVLDLSVFAQNNGFSKLADFPSDQLKVFSQTTLNDFAGLGRPVHRATRAYLQDVFRQETPYPEILKNNESLQKQALIPIEDVQSHLPLSIGDYTDFFAGRNHAHTVGTLFRGAANALQPNYNHLPVAYHGRASSVVVSGTPLHRPWGQVLPNPQAKEPVFQPCARLDIELELGMFISMGNKLGAPVDVNNAEEHIFGYVLMNDWSARDIQQWEYVPLGPFNAKNFGTTISPWVVLADALEGFRGRGLENEVPPKKYLDEKREDSILDINLEVSITTAKGNRTKITQVSSQNLLWSWPQMIAHHSVSGCNLRTGDLLGSGTISGLEPGTQGSLLEQTMGGKQFVKLEGGEERKFIQDGDSITITGWSGTAEDGLVGFGECEGTIIAAVPRD</sequence>
<dbReference type="HOGENOM" id="CLU_026207_2_0_1"/>
<dbReference type="GO" id="GO:0004334">
    <property type="term" value="F:fumarylacetoacetase activity"/>
    <property type="evidence" value="ECO:0007669"/>
    <property type="project" value="UniProtKB-UniRule"/>
</dbReference>
<dbReference type="FunFam" id="3.90.850.10:FF:000009">
    <property type="entry name" value="Fumarylacetoacetase"/>
    <property type="match status" value="1"/>
</dbReference>
<dbReference type="InterPro" id="IPR005959">
    <property type="entry name" value="Fumarylacetoacetase"/>
</dbReference>
<dbReference type="GO" id="GO:0006572">
    <property type="term" value="P:L-tyrosine catabolic process"/>
    <property type="evidence" value="ECO:0007669"/>
    <property type="project" value="UniProtKB-UniRule"/>
</dbReference>
<dbReference type="Pfam" id="PF01557">
    <property type="entry name" value="FAA_hydrolase"/>
    <property type="match status" value="1"/>
</dbReference>
<dbReference type="InterPro" id="IPR036462">
    <property type="entry name" value="Fumarylacetoacetase_N_sf"/>
</dbReference>
<dbReference type="InterPro" id="IPR036663">
    <property type="entry name" value="Fumarylacetoacetase_C_sf"/>
</dbReference>
<comment type="similarity">
    <text evidence="2 13">Belongs to the FAH family.</text>
</comment>